<dbReference type="Proteomes" id="UP000002745">
    <property type="component" value="Chromosome"/>
</dbReference>
<dbReference type="eggNOG" id="COG3063">
    <property type="taxonomic scope" value="Bacteria"/>
</dbReference>
<keyword evidence="1" id="KW-0812">Transmembrane</keyword>
<dbReference type="STRING" id="582402.Hbal_1796"/>
<organism evidence="2 3">
    <name type="scientific">Hirschia baltica (strain ATCC 49814 / DSM 5838 / IFAM 1418)</name>
    <dbReference type="NCBI Taxonomy" id="582402"/>
    <lineage>
        <taxon>Bacteria</taxon>
        <taxon>Pseudomonadati</taxon>
        <taxon>Pseudomonadota</taxon>
        <taxon>Alphaproteobacteria</taxon>
        <taxon>Hyphomonadales</taxon>
        <taxon>Hyphomonadaceae</taxon>
        <taxon>Hirschia</taxon>
    </lineage>
</organism>
<keyword evidence="3" id="KW-1185">Reference proteome</keyword>
<dbReference type="RefSeq" id="WP_015827632.1">
    <property type="nucleotide sequence ID" value="NC_012982.1"/>
</dbReference>
<protein>
    <submittedName>
        <fullName evidence="2">Uncharacterized protein</fullName>
    </submittedName>
</protein>
<name>C6XK37_HIRBI</name>
<reference evidence="3" key="1">
    <citation type="journal article" date="2011" name="J. Bacteriol.">
        <title>Genome sequences of eight morphologically diverse alphaproteobacteria.</title>
        <authorList>
            <consortium name="US DOE Joint Genome Institute"/>
            <person name="Brown P.J."/>
            <person name="Kysela D.T."/>
            <person name="Buechlein A."/>
            <person name="Hemmerich C."/>
            <person name="Brun Y.V."/>
        </authorList>
    </citation>
    <scope>NUCLEOTIDE SEQUENCE [LARGE SCALE GENOMIC DNA]</scope>
    <source>
        <strain evidence="3">ATCC 49814 / DSM 5838 / IFAM 1418</strain>
    </source>
</reference>
<sequence>MGTIINIAVRGICLFLLTLVFIALIARLFDFPIKKDGYYPCVINSVHCEKITAFKIAPLSAKHFTNTATFESQPDQIKPFLEHAFTLSPRDLRIRHSLAQNAIRLSDYKTAVSLISDILRFEIADRNVYFDALHDLAIYPESYDAFKDETSSEPTPKWIAPFLTHIAKKETPARIYQIAGHLPEGRKFYIEDLIRNKDIERAFLAWQQFSSPQKLSGFSWPTDPNFKTVDAADPFGWKLHLKTTEQQKNGLYSFFSGKGRTRSALQILLLSPGNYTFTSRMSGHSKENGGLFTWKIICPTSKFEAGNIKIRDLQSTPKDYSFSFTVPETECSYQHLELWGEAGEYPIIARTLVENVSLMLSSDISQEG</sequence>
<dbReference type="KEGG" id="hba:Hbal_1796"/>
<accession>C6XK37</accession>
<dbReference type="HOGENOM" id="CLU_751789_0_0_5"/>
<evidence type="ECO:0000256" key="1">
    <source>
        <dbReference type="SAM" id="Phobius"/>
    </source>
</evidence>
<keyword evidence="1" id="KW-1133">Transmembrane helix</keyword>
<dbReference type="EMBL" id="CP001678">
    <property type="protein sequence ID" value="ACT59482.1"/>
    <property type="molecule type" value="Genomic_DNA"/>
</dbReference>
<feature type="transmembrane region" description="Helical" evidence="1">
    <location>
        <begin position="7"/>
        <end position="29"/>
    </location>
</feature>
<gene>
    <name evidence="2" type="ordered locus">Hbal_1796</name>
</gene>
<keyword evidence="1" id="KW-0472">Membrane</keyword>
<evidence type="ECO:0000313" key="3">
    <source>
        <dbReference type="Proteomes" id="UP000002745"/>
    </source>
</evidence>
<evidence type="ECO:0000313" key="2">
    <source>
        <dbReference type="EMBL" id="ACT59482.1"/>
    </source>
</evidence>
<dbReference type="OrthoDB" id="7629521at2"/>
<dbReference type="AlphaFoldDB" id="C6XK37"/>
<proteinExistence type="predicted"/>